<accession>A0A6P1SXD3</accession>
<evidence type="ECO:0000313" key="7">
    <source>
        <dbReference type="Proteomes" id="UP000464495"/>
    </source>
</evidence>
<dbReference type="InterPro" id="IPR011008">
    <property type="entry name" value="Dimeric_a/b-barrel"/>
</dbReference>
<dbReference type="GO" id="GO:0006355">
    <property type="term" value="P:regulation of DNA-templated transcription"/>
    <property type="evidence" value="ECO:0007669"/>
    <property type="project" value="UniProtKB-ARBA"/>
</dbReference>
<organism evidence="6 7">
    <name type="scientific">Algicella marina</name>
    <dbReference type="NCBI Taxonomy" id="2683284"/>
    <lineage>
        <taxon>Bacteria</taxon>
        <taxon>Pseudomonadati</taxon>
        <taxon>Pseudomonadota</taxon>
        <taxon>Alphaproteobacteria</taxon>
        <taxon>Rhodobacterales</taxon>
        <taxon>Paracoccaceae</taxon>
        <taxon>Algicella</taxon>
    </lineage>
</organism>
<evidence type="ECO:0000256" key="4">
    <source>
        <dbReference type="ARBA" id="ARBA00023163"/>
    </source>
</evidence>
<dbReference type="Gene3D" id="1.10.10.10">
    <property type="entry name" value="Winged helix-like DNA-binding domain superfamily/Winged helix DNA-binding domain"/>
    <property type="match status" value="1"/>
</dbReference>
<evidence type="ECO:0000256" key="1">
    <source>
        <dbReference type="ARBA" id="ARBA00023015"/>
    </source>
</evidence>
<dbReference type="InterPro" id="IPR000485">
    <property type="entry name" value="AsnC-type_HTH_dom"/>
</dbReference>
<dbReference type="PANTHER" id="PTHR30154">
    <property type="entry name" value="LEUCINE-RESPONSIVE REGULATORY PROTEIN"/>
    <property type="match status" value="1"/>
</dbReference>
<feature type="domain" description="HTH asnC-type" evidence="5">
    <location>
        <begin position="7"/>
        <end position="68"/>
    </location>
</feature>
<dbReference type="PROSITE" id="PS00519">
    <property type="entry name" value="HTH_ASNC_1"/>
    <property type="match status" value="1"/>
</dbReference>
<dbReference type="SUPFAM" id="SSF46785">
    <property type="entry name" value="Winged helix' DNA-binding domain"/>
    <property type="match status" value="1"/>
</dbReference>
<keyword evidence="2" id="KW-0238">DNA-binding</keyword>
<dbReference type="InterPro" id="IPR036388">
    <property type="entry name" value="WH-like_DNA-bd_sf"/>
</dbReference>
<dbReference type="PANTHER" id="PTHR30154:SF0">
    <property type="entry name" value="LEUCINE-RESPONSIVE REGULATORY PROTEIN"/>
    <property type="match status" value="1"/>
</dbReference>
<name>A0A6P1SXD3_9RHOB</name>
<sequence length="157" mass="17695">MEEKLNLDPIDRKILRELSLNARVSTTELARRVGLSKTPVAARIRMMEESGLITGFRVMLSPLQLGLTHVTYVEVRLTETREKALAAFNLAVRGIPEVEECYMIAGGFDYLMKIRSRDIQDYRRVMGEQISSLPYVASTSSYVAMEAVVENAHISID</sequence>
<proteinExistence type="predicted"/>
<evidence type="ECO:0000313" key="6">
    <source>
        <dbReference type="EMBL" id="QHQ34320.1"/>
    </source>
</evidence>
<dbReference type="Proteomes" id="UP000464495">
    <property type="component" value="Chromosome"/>
</dbReference>
<protein>
    <submittedName>
        <fullName evidence="6">Winged helix-turn-helix transcriptional regulator</fullName>
    </submittedName>
</protein>
<dbReference type="GO" id="GO:0043200">
    <property type="term" value="P:response to amino acid"/>
    <property type="evidence" value="ECO:0007669"/>
    <property type="project" value="TreeGrafter"/>
</dbReference>
<dbReference type="InterPro" id="IPR036390">
    <property type="entry name" value="WH_DNA-bd_sf"/>
</dbReference>
<keyword evidence="3" id="KW-0010">Activator</keyword>
<dbReference type="InterPro" id="IPR011991">
    <property type="entry name" value="ArsR-like_HTH"/>
</dbReference>
<dbReference type="InterPro" id="IPR019888">
    <property type="entry name" value="Tscrpt_reg_AsnC-like"/>
</dbReference>
<dbReference type="InterPro" id="IPR019885">
    <property type="entry name" value="Tscrpt_reg_HTH_AsnC-type_CS"/>
</dbReference>
<keyword evidence="1" id="KW-0805">Transcription regulation</keyword>
<dbReference type="GO" id="GO:0005829">
    <property type="term" value="C:cytosol"/>
    <property type="evidence" value="ECO:0007669"/>
    <property type="project" value="TreeGrafter"/>
</dbReference>
<dbReference type="EMBL" id="CP046620">
    <property type="protein sequence ID" value="QHQ34320.1"/>
    <property type="molecule type" value="Genomic_DNA"/>
</dbReference>
<keyword evidence="4" id="KW-0804">Transcription</keyword>
<dbReference type="CDD" id="cd00090">
    <property type="entry name" value="HTH_ARSR"/>
    <property type="match status" value="1"/>
</dbReference>
<dbReference type="PROSITE" id="PS50956">
    <property type="entry name" value="HTH_ASNC_2"/>
    <property type="match status" value="1"/>
</dbReference>
<dbReference type="Pfam" id="PF13412">
    <property type="entry name" value="HTH_24"/>
    <property type="match status" value="1"/>
</dbReference>
<dbReference type="AlphaFoldDB" id="A0A6P1SXD3"/>
<dbReference type="RefSeq" id="WP_161860891.1">
    <property type="nucleotide sequence ID" value="NZ_CP046620.1"/>
</dbReference>
<evidence type="ECO:0000256" key="2">
    <source>
        <dbReference type="ARBA" id="ARBA00023125"/>
    </source>
</evidence>
<dbReference type="SUPFAM" id="SSF54909">
    <property type="entry name" value="Dimeric alpha+beta barrel"/>
    <property type="match status" value="1"/>
</dbReference>
<dbReference type="GO" id="GO:0043565">
    <property type="term" value="F:sequence-specific DNA binding"/>
    <property type="evidence" value="ECO:0007669"/>
    <property type="project" value="InterPro"/>
</dbReference>
<dbReference type="PRINTS" id="PR00033">
    <property type="entry name" value="HTHASNC"/>
</dbReference>
<reference evidence="6 7" key="1">
    <citation type="submission" date="2019-12" db="EMBL/GenBank/DDBJ databases">
        <title>Complete genome sequence of Algicella marina strain 9Alg 56(T) isolated from the red alga Tichocarpus crinitus.</title>
        <authorList>
            <person name="Kim S.-G."/>
            <person name="Nedashkovskaya O.I."/>
        </authorList>
    </citation>
    <scope>NUCLEOTIDE SEQUENCE [LARGE SCALE GENOMIC DNA]</scope>
    <source>
        <strain evidence="6 7">9Alg 56</strain>
    </source>
</reference>
<evidence type="ECO:0000259" key="5">
    <source>
        <dbReference type="PROSITE" id="PS50956"/>
    </source>
</evidence>
<keyword evidence="7" id="KW-1185">Reference proteome</keyword>
<dbReference type="SMART" id="SM00344">
    <property type="entry name" value="HTH_ASNC"/>
    <property type="match status" value="1"/>
</dbReference>
<evidence type="ECO:0000256" key="3">
    <source>
        <dbReference type="ARBA" id="ARBA00023159"/>
    </source>
</evidence>
<dbReference type="Gene3D" id="3.30.70.920">
    <property type="match status" value="1"/>
</dbReference>
<dbReference type="Pfam" id="PF01037">
    <property type="entry name" value="AsnC_trans_reg"/>
    <property type="match status" value="1"/>
</dbReference>
<dbReference type="InterPro" id="IPR019887">
    <property type="entry name" value="Tscrpt_reg_AsnC/Lrp_C"/>
</dbReference>
<dbReference type="KEGG" id="amaq:GO499_03525"/>
<gene>
    <name evidence="6" type="ORF">GO499_03525</name>
</gene>